<evidence type="ECO:0000259" key="4">
    <source>
        <dbReference type="Pfam" id="PF03936"/>
    </source>
</evidence>
<dbReference type="PANTHER" id="PTHR31225:SF252">
    <property type="entry name" value="TERPENE SYNTHASE 12-RELATED"/>
    <property type="match status" value="1"/>
</dbReference>
<protein>
    <submittedName>
        <fullName evidence="5">(E)-beta-ocimene synthase, chloroplastic</fullName>
    </submittedName>
</protein>
<dbReference type="InterPro" id="IPR005630">
    <property type="entry name" value="Terpene_synthase_metal-bd"/>
</dbReference>
<dbReference type="OrthoDB" id="1936865at2759"/>
<name>A0A2U1NTM3_ARTAN</name>
<accession>A0A2U1NTM3</accession>
<dbReference type="SUPFAM" id="SSF48239">
    <property type="entry name" value="Terpenoid cyclases/Protein prenyltransferases"/>
    <property type="match status" value="1"/>
</dbReference>
<sequence>MKDHVNHALDIPLYRRMLRIEARWYIDAYGKQIDANKKLLDLAILDFKMVQSIHRRDLQEEKTGLVRNLGFIRDRLMEIWNASFGVLEWYLNLNTIIEMGYDTLTAQGINIIPILAKVDCTIWTHNNYMSALEDYLDKTWRSASGMVILTRGYFLIYQGFKNDSVESLDKKRDLYKWSSMLFRLFNDLATSSEVAREHIETLIDKAWMKMIKARIVCSEHLTDPSMIWPKILLEFQIVRTNMGTELKLKRLELRTR</sequence>
<gene>
    <name evidence="5" type="ORF">CTI12_AA231050</name>
</gene>
<dbReference type="AlphaFoldDB" id="A0A2U1NTM3"/>
<keyword evidence="6" id="KW-1185">Reference proteome</keyword>
<dbReference type="Gene3D" id="1.10.600.10">
    <property type="entry name" value="Farnesyl Diphosphate Synthase"/>
    <property type="match status" value="2"/>
</dbReference>
<dbReference type="PANTHER" id="PTHR31225">
    <property type="entry name" value="OS04G0344100 PROTEIN-RELATED"/>
    <property type="match status" value="1"/>
</dbReference>
<comment type="caution">
    <text evidence="5">The sequence shown here is derived from an EMBL/GenBank/DDBJ whole genome shotgun (WGS) entry which is preliminary data.</text>
</comment>
<feature type="domain" description="Terpene synthase metal-binding" evidence="4">
    <location>
        <begin position="121"/>
        <end position="203"/>
    </location>
</feature>
<evidence type="ECO:0000313" key="6">
    <source>
        <dbReference type="Proteomes" id="UP000245207"/>
    </source>
</evidence>
<comment type="cofactor">
    <cofactor evidence="1">
        <name>Mg(2+)</name>
        <dbReference type="ChEBI" id="CHEBI:18420"/>
    </cofactor>
</comment>
<dbReference type="GO" id="GO:0010333">
    <property type="term" value="F:terpene synthase activity"/>
    <property type="evidence" value="ECO:0007669"/>
    <property type="project" value="InterPro"/>
</dbReference>
<dbReference type="STRING" id="35608.A0A2U1NTM3"/>
<keyword evidence="2" id="KW-0479">Metal-binding</keyword>
<dbReference type="GO" id="GO:0016114">
    <property type="term" value="P:terpenoid biosynthetic process"/>
    <property type="evidence" value="ECO:0007669"/>
    <property type="project" value="InterPro"/>
</dbReference>
<organism evidence="5 6">
    <name type="scientific">Artemisia annua</name>
    <name type="common">Sweet wormwood</name>
    <dbReference type="NCBI Taxonomy" id="35608"/>
    <lineage>
        <taxon>Eukaryota</taxon>
        <taxon>Viridiplantae</taxon>
        <taxon>Streptophyta</taxon>
        <taxon>Embryophyta</taxon>
        <taxon>Tracheophyta</taxon>
        <taxon>Spermatophyta</taxon>
        <taxon>Magnoliopsida</taxon>
        <taxon>eudicotyledons</taxon>
        <taxon>Gunneridae</taxon>
        <taxon>Pentapetalae</taxon>
        <taxon>asterids</taxon>
        <taxon>campanulids</taxon>
        <taxon>Asterales</taxon>
        <taxon>Asteraceae</taxon>
        <taxon>Asteroideae</taxon>
        <taxon>Anthemideae</taxon>
        <taxon>Artemisiinae</taxon>
        <taxon>Artemisia</taxon>
    </lineage>
</organism>
<dbReference type="InterPro" id="IPR008949">
    <property type="entry name" value="Isoprenoid_synthase_dom_sf"/>
</dbReference>
<proteinExistence type="predicted"/>
<dbReference type="InterPro" id="IPR008930">
    <property type="entry name" value="Terpenoid_cyclase/PrenylTrfase"/>
</dbReference>
<keyword evidence="3" id="KW-0460">Magnesium</keyword>
<evidence type="ECO:0000256" key="1">
    <source>
        <dbReference type="ARBA" id="ARBA00001946"/>
    </source>
</evidence>
<dbReference type="GO" id="GO:0000287">
    <property type="term" value="F:magnesium ion binding"/>
    <property type="evidence" value="ECO:0007669"/>
    <property type="project" value="InterPro"/>
</dbReference>
<evidence type="ECO:0000256" key="3">
    <source>
        <dbReference type="ARBA" id="ARBA00022842"/>
    </source>
</evidence>
<dbReference type="EMBL" id="PKPP01002216">
    <property type="protein sequence ID" value="PWA76834.1"/>
    <property type="molecule type" value="Genomic_DNA"/>
</dbReference>
<dbReference type="SUPFAM" id="SSF48576">
    <property type="entry name" value="Terpenoid synthases"/>
    <property type="match status" value="1"/>
</dbReference>
<evidence type="ECO:0000256" key="2">
    <source>
        <dbReference type="ARBA" id="ARBA00022723"/>
    </source>
</evidence>
<dbReference type="Proteomes" id="UP000245207">
    <property type="component" value="Unassembled WGS sequence"/>
</dbReference>
<dbReference type="Pfam" id="PF03936">
    <property type="entry name" value="Terpene_synth_C"/>
    <property type="match status" value="1"/>
</dbReference>
<dbReference type="InterPro" id="IPR050148">
    <property type="entry name" value="Terpene_synthase-like"/>
</dbReference>
<evidence type="ECO:0000313" key="5">
    <source>
        <dbReference type="EMBL" id="PWA76834.1"/>
    </source>
</evidence>
<dbReference type="Gene3D" id="1.50.10.130">
    <property type="entry name" value="Terpene synthase, N-terminal domain"/>
    <property type="match status" value="1"/>
</dbReference>
<reference evidence="5 6" key="1">
    <citation type="journal article" date="2018" name="Mol. Plant">
        <title>The genome of Artemisia annua provides insight into the evolution of Asteraceae family and artemisinin biosynthesis.</title>
        <authorList>
            <person name="Shen Q."/>
            <person name="Zhang L."/>
            <person name="Liao Z."/>
            <person name="Wang S."/>
            <person name="Yan T."/>
            <person name="Shi P."/>
            <person name="Liu M."/>
            <person name="Fu X."/>
            <person name="Pan Q."/>
            <person name="Wang Y."/>
            <person name="Lv Z."/>
            <person name="Lu X."/>
            <person name="Zhang F."/>
            <person name="Jiang W."/>
            <person name="Ma Y."/>
            <person name="Chen M."/>
            <person name="Hao X."/>
            <person name="Li L."/>
            <person name="Tang Y."/>
            <person name="Lv G."/>
            <person name="Zhou Y."/>
            <person name="Sun X."/>
            <person name="Brodelius P.E."/>
            <person name="Rose J.K.C."/>
            <person name="Tang K."/>
        </authorList>
    </citation>
    <scope>NUCLEOTIDE SEQUENCE [LARGE SCALE GENOMIC DNA]</scope>
    <source>
        <strain evidence="6">cv. Huhao1</strain>
        <tissue evidence="5">Leaf</tissue>
    </source>
</reference>
<dbReference type="InterPro" id="IPR036965">
    <property type="entry name" value="Terpene_synth_N_sf"/>
</dbReference>